<dbReference type="AlphaFoldDB" id="A0AAV4ZFJ6"/>
<dbReference type="Proteomes" id="UP001055247">
    <property type="component" value="Unassembled WGS sequence"/>
</dbReference>
<dbReference type="EMBL" id="BPQO01000002">
    <property type="protein sequence ID" value="GJD87186.1"/>
    <property type="molecule type" value="Genomic_DNA"/>
</dbReference>
<organism evidence="2 3">
    <name type="scientific">Methylobacterium hispanicum</name>
    <dbReference type="NCBI Taxonomy" id="270350"/>
    <lineage>
        <taxon>Bacteria</taxon>
        <taxon>Pseudomonadati</taxon>
        <taxon>Pseudomonadota</taxon>
        <taxon>Alphaproteobacteria</taxon>
        <taxon>Hyphomicrobiales</taxon>
        <taxon>Methylobacteriaceae</taxon>
        <taxon>Methylobacterium</taxon>
    </lineage>
</organism>
<feature type="coiled-coil region" evidence="1">
    <location>
        <begin position="60"/>
        <end position="94"/>
    </location>
</feature>
<accession>A0AAV4ZFJ6</accession>
<keyword evidence="1" id="KW-0175">Coiled coil</keyword>
<name>A0AAV4ZFJ6_9HYPH</name>
<protein>
    <submittedName>
        <fullName evidence="2">Uncharacterized protein</fullName>
    </submittedName>
</protein>
<proteinExistence type="predicted"/>
<reference evidence="2" key="2">
    <citation type="submission" date="2021-08" db="EMBL/GenBank/DDBJ databases">
        <authorList>
            <person name="Tani A."/>
            <person name="Ola A."/>
            <person name="Ogura Y."/>
            <person name="Katsura K."/>
            <person name="Hayashi T."/>
        </authorList>
    </citation>
    <scope>NUCLEOTIDE SEQUENCE</scope>
    <source>
        <strain evidence="2">DSM 16372</strain>
    </source>
</reference>
<reference evidence="2" key="1">
    <citation type="journal article" date="2016" name="Front. Microbiol.">
        <title>Genome Sequence of the Piezophilic, Mesophilic Sulfate-Reducing Bacterium Desulfovibrio indicus J2T.</title>
        <authorList>
            <person name="Cao J."/>
            <person name="Maignien L."/>
            <person name="Shao Z."/>
            <person name="Alain K."/>
            <person name="Jebbar M."/>
        </authorList>
    </citation>
    <scope>NUCLEOTIDE SEQUENCE</scope>
    <source>
        <strain evidence="2">DSM 16372</strain>
    </source>
</reference>
<keyword evidence="3" id="KW-1185">Reference proteome</keyword>
<sequence>MVRAMSAGSVLSHFDGMFQGFAGGLGSALAQGRAARAEADAADRQAARTLDRVATVARGMARDRQEIHALREENDRLRDELAAMRARAVRAEAVAIRDRRQP</sequence>
<comment type="caution">
    <text evidence="2">The sequence shown here is derived from an EMBL/GenBank/DDBJ whole genome shotgun (WGS) entry which is preliminary data.</text>
</comment>
<gene>
    <name evidence="2" type="ORF">BHAOGJBA_0686</name>
</gene>
<evidence type="ECO:0000313" key="2">
    <source>
        <dbReference type="EMBL" id="GJD87186.1"/>
    </source>
</evidence>
<evidence type="ECO:0000313" key="3">
    <source>
        <dbReference type="Proteomes" id="UP001055247"/>
    </source>
</evidence>
<evidence type="ECO:0000256" key="1">
    <source>
        <dbReference type="SAM" id="Coils"/>
    </source>
</evidence>